<accession>A0ABD1M7G2</accession>
<name>A0ABD1M7G2_9FABA</name>
<evidence type="ECO:0000313" key="2">
    <source>
        <dbReference type="EMBL" id="KAL2331737.1"/>
    </source>
</evidence>
<keyword evidence="3" id="KW-1185">Reference proteome</keyword>
<organism evidence="2 3">
    <name type="scientific">Flemingia macrophylla</name>
    <dbReference type="NCBI Taxonomy" id="520843"/>
    <lineage>
        <taxon>Eukaryota</taxon>
        <taxon>Viridiplantae</taxon>
        <taxon>Streptophyta</taxon>
        <taxon>Embryophyta</taxon>
        <taxon>Tracheophyta</taxon>
        <taxon>Spermatophyta</taxon>
        <taxon>Magnoliopsida</taxon>
        <taxon>eudicotyledons</taxon>
        <taxon>Gunneridae</taxon>
        <taxon>Pentapetalae</taxon>
        <taxon>rosids</taxon>
        <taxon>fabids</taxon>
        <taxon>Fabales</taxon>
        <taxon>Fabaceae</taxon>
        <taxon>Papilionoideae</taxon>
        <taxon>50 kb inversion clade</taxon>
        <taxon>NPAAA clade</taxon>
        <taxon>indigoferoid/millettioid clade</taxon>
        <taxon>Phaseoleae</taxon>
        <taxon>Flemingia</taxon>
    </lineage>
</organism>
<dbReference type="EMBL" id="JBGMDY010000006">
    <property type="protein sequence ID" value="KAL2331737.1"/>
    <property type="molecule type" value="Genomic_DNA"/>
</dbReference>
<evidence type="ECO:0000256" key="1">
    <source>
        <dbReference type="SAM" id="MobiDB-lite"/>
    </source>
</evidence>
<proteinExistence type="predicted"/>
<feature type="region of interest" description="Disordered" evidence="1">
    <location>
        <begin position="25"/>
        <end position="56"/>
    </location>
</feature>
<reference evidence="2 3" key="1">
    <citation type="submission" date="2024-08" db="EMBL/GenBank/DDBJ databases">
        <title>Insights into the chromosomal genome structure of Flemingia macrophylla.</title>
        <authorList>
            <person name="Ding Y."/>
            <person name="Zhao Y."/>
            <person name="Bi W."/>
            <person name="Wu M."/>
            <person name="Zhao G."/>
            <person name="Gong Y."/>
            <person name="Li W."/>
            <person name="Zhang P."/>
        </authorList>
    </citation>
    <scope>NUCLEOTIDE SEQUENCE [LARGE SCALE GENOMIC DNA]</scope>
    <source>
        <strain evidence="2">DYQJB</strain>
        <tissue evidence="2">Leaf</tissue>
    </source>
</reference>
<comment type="caution">
    <text evidence="2">The sequence shown here is derived from an EMBL/GenBank/DDBJ whole genome shotgun (WGS) entry which is preliminary data.</text>
</comment>
<dbReference type="Proteomes" id="UP001603857">
    <property type="component" value="Unassembled WGS sequence"/>
</dbReference>
<gene>
    <name evidence="2" type="ORF">Fmac_019318</name>
</gene>
<sequence length="115" mass="12871">MILDLQSRGNVSEAKLSPIPKVETEGCSTLAKEVPELRSEESNNADSNYDPPLSTLSQRLGSKIARLEIPERGNVSDIFETKEESVIDDEDVMVTKSNLFVEDQDQDKEEEDFIP</sequence>
<dbReference type="AlphaFoldDB" id="A0ABD1M7G2"/>
<evidence type="ECO:0000313" key="3">
    <source>
        <dbReference type="Proteomes" id="UP001603857"/>
    </source>
</evidence>
<protein>
    <submittedName>
        <fullName evidence="2">Uncharacterized protein</fullName>
    </submittedName>
</protein>